<dbReference type="InterPro" id="IPR002884">
    <property type="entry name" value="P_dom"/>
</dbReference>
<evidence type="ECO:0000259" key="5">
    <source>
        <dbReference type="PROSITE" id="PS50222"/>
    </source>
</evidence>
<protein>
    <submittedName>
        <fullName evidence="7">EF hand</fullName>
    </submittedName>
</protein>
<evidence type="ECO:0000313" key="7">
    <source>
        <dbReference type="EMBL" id="TWU43198.1"/>
    </source>
</evidence>
<dbReference type="SUPFAM" id="SSF49785">
    <property type="entry name" value="Galactose-binding domain-like"/>
    <property type="match status" value="1"/>
</dbReference>
<evidence type="ECO:0000256" key="2">
    <source>
        <dbReference type="ARBA" id="ARBA00022801"/>
    </source>
</evidence>
<name>A0A5C6E2W2_9BACT</name>
<reference evidence="7 8" key="1">
    <citation type="submission" date="2019-02" db="EMBL/GenBank/DDBJ databases">
        <title>Deep-cultivation of Planctomycetes and their phenomic and genomic characterization uncovers novel biology.</title>
        <authorList>
            <person name="Wiegand S."/>
            <person name="Jogler M."/>
            <person name="Boedeker C."/>
            <person name="Pinto D."/>
            <person name="Vollmers J."/>
            <person name="Rivas-Marin E."/>
            <person name="Kohn T."/>
            <person name="Peeters S.H."/>
            <person name="Heuer A."/>
            <person name="Rast P."/>
            <person name="Oberbeckmann S."/>
            <person name="Bunk B."/>
            <person name="Jeske O."/>
            <person name="Meyerdierks A."/>
            <person name="Storesund J.E."/>
            <person name="Kallscheuer N."/>
            <person name="Luecker S."/>
            <person name="Lage O.M."/>
            <person name="Pohl T."/>
            <person name="Merkel B.J."/>
            <person name="Hornburger P."/>
            <person name="Mueller R.-W."/>
            <person name="Bruemmer F."/>
            <person name="Labrenz M."/>
            <person name="Spormann A.M."/>
            <person name="Op Den Camp H."/>
            <person name="Overmann J."/>
            <person name="Amann R."/>
            <person name="Jetten M.S.M."/>
            <person name="Mascher T."/>
            <person name="Medema M.H."/>
            <person name="Devos D.P."/>
            <person name="Kaster A.-K."/>
            <person name="Ovreas L."/>
            <person name="Rohde M."/>
            <person name="Galperin M.Y."/>
            <person name="Jogler C."/>
        </authorList>
    </citation>
    <scope>NUCLEOTIDE SEQUENCE [LARGE SCALE GENOMIC DNA]</scope>
    <source>
        <strain evidence="7 8">Q31b</strain>
    </source>
</reference>
<proteinExistence type="predicted"/>
<dbReference type="Pfam" id="PF01483">
    <property type="entry name" value="P_proprotein"/>
    <property type="match status" value="1"/>
</dbReference>
<dbReference type="Gene3D" id="2.60.120.260">
    <property type="entry name" value="Galactose-binding domain-like"/>
    <property type="match status" value="1"/>
</dbReference>
<keyword evidence="2" id="KW-0378">Hydrolase</keyword>
<gene>
    <name evidence="7" type="ORF">Q31b_22360</name>
</gene>
<dbReference type="PROSITE" id="PS50222">
    <property type="entry name" value="EF_HAND_2"/>
    <property type="match status" value="2"/>
</dbReference>
<keyword evidence="8" id="KW-1185">Reference proteome</keyword>
<dbReference type="AlphaFoldDB" id="A0A5C6E2W2"/>
<feature type="domain" description="P/Homo B" evidence="6">
    <location>
        <begin position="356"/>
        <end position="512"/>
    </location>
</feature>
<dbReference type="InterPro" id="IPR008979">
    <property type="entry name" value="Galactose-bd-like_sf"/>
</dbReference>
<dbReference type="PANTHER" id="PTHR10827:SF85">
    <property type="entry name" value="CALCIUM-BINDING PROTEIN"/>
    <property type="match status" value="1"/>
</dbReference>
<keyword evidence="4" id="KW-0472">Membrane</keyword>
<dbReference type="InterPro" id="IPR011992">
    <property type="entry name" value="EF-hand-dom_pair"/>
</dbReference>
<evidence type="ECO:0000256" key="1">
    <source>
        <dbReference type="ARBA" id="ARBA00022670"/>
    </source>
</evidence>
<dbReference type="GO" id="GO:0006508">
    <property type="term" value="P:proteolysis"/>
    <property type="evidence" value="ECO:0007669"/>
    <property type="project" value="UniProtKB-KW"/>
</dbReference>
<dbReference type="EMBL" id="SJPY01000003">
    <property type="protein sequence ID" value="TWU43198.1"/>
    <property type="molecule type" value="Genomic_DNA"/>
</dbReference>
<dbReference type="InterPro" id="IPR018247">
    <property type="entry name" value="EF_Hand_1_Ca_BS"/>
</dbReference>
<dbReference type="PROSITE" id="PS51829">
    <property type="entry name" value="P_HOMO_B"/>
    <property type="match status" value="1"/>
</dbReference>
<dbReference type="SUPFAM" id="SSF47473">
    <property type="entry name" value="EF-hand"/>
    <property type="match status" value="2"/>
</dbReference>
<keyword evidence="4" id="KW-1133">Transmembrane helix</keyword>
<dbReference type="PANTHER" id="PTHR10827">
    <property type="entry name" value="RETICULOCALBIN"/>
    <property type="match status" value="1"/>
</dbReference>
<dbReference type="Proteomes" id="UP000315471">
    <property type="component" value="Unassembled WGS sequence"/>
</dbReference>
<dbReference type="InterPro" id="IPR002048">
    <property type="entry name" value="EF_hand_dom"/>
</dbReference>
<organism evidence="7 8">
    <name type="scientific">Novipirellula aureliae</name>
    <dbReference type="NCBI Taxonomy" id="2527966"/>
    <lineage>
        <taxon>Bacteria</taxon>
        <taxon>Pseudomonadati</taxon>
        <taxon>Planctomycetota</taxon>
        <taxon>Planctomycetia</taxon>
        <taxon>Pirellulales</taxon>
        <taxon>Pirellulaceae</taxon>
        <taxon>Novipirellula</taxon>
    </lineage>
</organism>
<dbReference type="GO" id="GO:0004252">
    <property type="term" value="F:serine-type endopeptidase activity"/>
    <property type="evidence" value="ECO:0007669"/>
    <property type="project" value="InterPro"/>
</dbReference>
<evidence type="ECO:0000259" key="6">
    <source>
        <dbReference type="PROSITE" id="PS51829"/>
    </source>
</evidence>
<dbReference type="PROSITE" id="PS00018">
    <property type="entry name" value="EF_HAND_1"/>
    <property type="match status" value="3"/>
</dbReference>
<sequence>MILYIHSATRRVHVLRLYLPRAVVAAVLMLQATMLYGQSGLRDSLERLDRNQNGKIDPDEITPLARPYLERIGKTRRLSLDRPNGIEKWQEAARIYHAFQNGVKDDRIVIENQGGVLSFGAEPDEPLIPEFGLAGAIYPYTQADLDEADGTLRRYDRNRDGSIDRDEAQRAKWTHRDPFEQDSNRDGKLNRLELAQRYARRRLVSNDSGELIKKAIRVGNGIAPANDNPKSQNRRNWWEQRDRYYLTSSVLGRFDLNKNGQLDPAETTSLGIPISRIDANRDGTLSREELNAHFTMLQDEAGDIAQGLPTWFYERDLDRDGQVSMSEFTEEWTEELMDEFTQLDMNDDGLLTTFEVVRSKAMVGGSYVSGQAEVLAPRKSTISEIVVDEDYPIGNLKVQLSITHTNVSSLDGYLMGPDGQRIELFTGVGGSDDHFNDTVFDDDSRYPITKARPPFEGTFIPEGALKRQPSLSYFRGQSVKGVWQLVISGTRNDRFGMLHHWALLVEPQEQFPGAEVASDPQP</sequence>
<comment type="caution">
    <text evidence="7">The sequence shown here is derived from an EMBL/GenBank/DDBJ whole genome shotgun (WGS) entry which is preliminary data.</text>
</comment>
<dbReference type="CDD" id="cd00051">
    <property type="entry name" value="EFh"/>
    <property type="match status" value="1"/>
</dbReference>
<feature type="domain" description="EF-hand" evidence="5">
    <location>
        <begin position="274"/>
        <end position="300"/>
    </location>
</feature>
<evidence type="ECO:0000256" key="3">
    <source>
        <dbReference type="SAM" id="MobiDB-lite"/>
    </source>
</evidence>
<dbReference type="RefSeq" id="WP_231617464.1">
    <property type="nucleotide sequence ID" value="NZ_SJPY01000003.1"/>
</dbReference>
<dbReference type="Gene3D" id="1.10.238.10">
    <property type="entry name" value="EF-hand"/>
    <property type="match status" value="2"/>
</dbReference>
<accession>A0A5C6E2W2</accession>
<dbReference type="GO" id="GO:0005509">
    <property type="term" value="F:calcium ion binding"/>
    <property type="evidence" value="ECO:0007669"/>
    <property type="project" value="InterPro"/>
</dbReference>
<dbReference type="Pfam" id="PF13202">
    <property type="entry name" value="EF-hand_5"/>
    <property type="match status" value="4"/>
</dbReference>
<feature type="transmembrane region" description="Helical" evidence="4">
    <location>
        <begin position="18"/>
        <end position="37"/>
    </location>
</feature>
<evidence type="ECO:0000313" key="8">
    <source>
        <dbReference type="Proteomes" id="UP000315471"/>
    </source>
</evidence>
<keyword evidence="1" id="KW-0645">Protease</keyword>
<feature type="domain" description="EF-hand" evidence="5">
    <location>
        <begin position="36"/>
        <end position="71"/>
    </location>
</feature>
<feature type="region of interest" description="Disordered" evidence="3">
    <location>
        <begin position="156"/>
        <end position="185"/>
    </location>
</feature>
<evidence type="ECO:0000256" key="4">
    <source>
        <dbReference type="SAM" id="Phobius"/>
    </source>
</evidence>
<keyword evidence="4" id="KW-0812">Transmembrane</keyword>